<dbReference type="PANTHER" id="PTHR37423:SF2">
    <property type="entry name" value="MEMBRANE-BOUND LYTIC MUREIN TRANSGLYCOSYLASE C"/>
    <property type="match status" value="1"/>
</dbReference>
<comment type="similarity">
    <text evidence="1">Belongs to the transglycosylase Slt family.</text>
</comment>
<dbReference type="InterPro" id="IPR023346">
    <property type="entry name" value="Lysozyme-like_dom_sf"/>
</dbReference>
<dbReference type="InterPro" id="IPR008258">
    <property type="entry name" value="Transglycosylase_SLT_dom_1"/>
</dbReference>
<dbReference type="Gene3D" id="1.10.530.10">
    <property type="match status" value="1"/>
</dbReference>
<evidence type="ECO:0000259" key="2">
    <source>
        <dbReference type="Pfam" id="PF01464"/>
    </source>
</evidence>
<dbReference type="EMBL" id="JAQOMS010000002">
    <property type="protein sequence ID" value="MDC2889715.1"/>
    <property type="molecule type" value="Genomic_DNA"/>
</dbReference>
<dbReference type="Pfam" id="PF01464">
    <property type="entry name" value="SLT"/>
    <property type="match status" value="1"/>
</dbReference>
<dbReference type="SUPFAM" id="SSF53955">
    <property type="entry name" value="Lysozyme-like"/>
    <property type="match status" value="1"/>
</dbReference>
<comment type="caution">
    <text evidence="3">The sequence shown here is derived from an EMBL/GenBank/DDBJ whole genome shotgun (WGS) entry which is preliminary data.</text>
</comment>
<feature type="domain" description="Transglycosylase SLT" evidence="2">
    <location>
        <begin position="1"/>
        <end position="91"/>
    </location>
</feature>
<gene>
    <name evidence="3" type="ORF">PN838_14170</name>
</gene>
<dbReference type="Proteomes" id="UP001528411">
    <property type="component" value="Unassembled WGS sequence"/>
</dbReference>
<accession>A0ABT5FG96</accession>
<name>A0ABT5FG96_9GAMM</name>
<sequence length="91" mass="10017">METESSFNPMAQSPIPAFGLMQVVPTSAGIDVNDYLNKSKTPPHQKTLLVPETNVEFGSTYMNLLVNRYFSPVKNETSKIYVAIAAYNTGT</sequence>
<proteinExistence type="inferred from homology"/>
<dbReference type="RefSeq" id="WP_272182605.1">
    <property type="nucleotide sequence ID" value="NZ_JAQOMS010000002.1"/>
</dbReference>
<evidence type="ECO:0000313" key="3">
    <source>
        <dbReference type="EMBL" id="MDC2889715.1"/>
    </source>
</evidence>
<evidence type="ECO:0000256" key="1">
    <source>
        <dbReference type="ARBA" id="ARBA00007734"/>
    </source>
</evidence>
<dbReference type="PANTHER" id="PTHR37423">
    <property type="entry name" value="SOLUBLE LYTIC MUREIN TRANSGLYCOSYLASE-RELATED"/>
    <property type="match status" value="1"/>
</dbReference>
<evidence type="ECO:0000313" key="4">
    <source>
        <dbReference type="Proteomes" id="UP001528411"/>
    </source>
</evidence>
<keyword evidence="4" id="KW-1185">Reference proteome</keyword>
<protein>
    <submittedName>
        <fullName evidence="3">Transglycosylase SLT domain-containing protein</fullName>
    </submittedName>
</protein>
<organism evidence="3 4">
    <name type="scientific">Psychrosphaera algicola</name>
    <dbReference type="NCBI Taxonomy" id="3023714"/>
    <lineage>
        <taxon>Bacteria</taxon>
        <taxon>Pseudomonadati</taxon>
        <taxon>Pseudomonadota</taxon>
        <taxon>Gammaproteobacteria</taxon>
        <taxon>Alteromonadales</taxon>
        <taxon>Pseudoalteromonadaceae</taxon>
        <taxon>Psychrosphaera</taxon>
    </lineage>
</organism>
<reference evidence="3 4" key="1">
    <citation type="submission" date="2023-01" db="EMBL/GenBank/DDBJ databases">
        <title>Psychrosphaera sp. nov., isolated from marine algae.</title>
        <authorList>
            <person name="Bayburt H."/>
            <person name="Choi B.J."/>
            <person name="Kim J.M."/>
            <person name="Choi D.G."/>
            <person name="Jeon C.O."/>
        </authorList>
    </citation>
    <scope>NUCLEOTIDE SEQUENCE [LARGE SCALE GENOMIC DNA]</scope>
    <source>
        <strain evidence="3 4">G1-22</strain>
    </source>
</reference>